<dbReference type="EMBL" id="JAYMYQ010000003">
    <property type="protein sequence ID" value="KAK7345232.1"/>
    <property type="molecule type" value="Genomic_DNA"/>
</dbReference>
<evidence type="ECO:0000313" key="2">
    <source>
        <dbReference type="Proteomes" id="UP001367508"/>
    </source>
</evidence>
<sequence length="68" mass="7466">MVVLCLGKLSSCYGRRVITIKGSDMTKANFSEATARDVRRTCKLQSGDGSLWLLLAMAAMTRGVNKKR</sequence>
<comment type="caution">
    <text evidence="1">The sequence shown here is derived from an EMBL/GenBank/DDBJ whole genome shotgun (WGS) entry which is preliminary data.</text>
</comment>
<dbReference type="Proteomes" id="UP001367508">
    <property type="component" value="Unassembled WGS sequence"/>
</dbReference>
<evidence type="ECO:0000313" key="1">
    <source>
        <dbReference type="EMBL" id="KAK7345232.1"/>
    </source>
</evidence>
<proteinExistence type="predicted"/>
<reference evidence="1 2" key="1">
    <citation type="submission" date="2024-01" db="EMBL/GenBank/DDBJ databases">
        <title>The genomes of 5 underutilized Papilionoideae crops provide insights into root nodulation and disease resistanc.</title>
        <authorList>
            <person name="Jiang F."/>
        </authorList>
    </citation>
    <scope>NUCLEOTIDE SEQUENCE [LARGE SCALE GENOMIC DNA]</scope>
    <source>
        <strain evidence="1">LVBAO_FW01</strain>
        <tissue evidence="1">Leaves</tissue>
    </source>
</reference>
<dbReference type="AlphaFoldDB" id="A0AAN9M4Q1"/>
<protein>
    <submittedName>
        <fullName evidence="1">Uncharacterized protein</fullName>
    </submittedName>
</protein>
<name>A0AAN9M4Q1_CANGL</name>
<keyword evidence="2" id="KW-1185">Reference proteome</keyword>
<organism evidence="1 2">
    <name type="scientific">Canavalia gladiata</name>
    <name type="common">Sword bean</name>
    <name type="synonym">Dolichos gladiatus</name>
    <dbReference type="NCBI Taxonomy" id="3824"/>
    <lineage>
        <taxon>Eukaryota</taxon>
        <taxon>Viridiplantae</taxon>
        <taxon>Streptophyta</taxon>
        <taxon>Embryophyta</taxon>
        <taxon>Tracheophyta</taxon>
        <taxon>Spermatophyta</taxon>
        <taxon>Magnoliopsida</taxon>
        <taxon>eudicotyledons</taxon>
        <taxon>Gunneridae</taxon>
        <taxon>Pentapetalae</taxon>
        <taxon>rosids</taxon>
        <taxon>fabids</taxon>
        <taxon>Fabales</taxon>
        <taxon>Fabaceae</taxon>
        <taxon>Papilionoideae</taxon>
        <taxon>50 kb inversion clade</taxon>
        <taxon>NPAAA clade</taxon>
        <taxon>indigoferoid/millettioid clade</taxon>
        <taxon>Phaseoleae</taxon>
        <taxon>Canavalia</taxon>
    </lineage>
</organism>
<accession>A0AAN9M4Q1</accession>
<gene>
    <name evidence="1" type="ORF">VNO77_15824</name>
</gene>